<evidence type="ECO:0000313" key="1">
    <source>
        <dbReference type="EnsemblMetazoa" id="AATE006430-PA.1"/>
    </source>
</evidence>
<dbReference type="EMBL" id="AXCP01008637">
    <property type="status" value="NOT_ANNOTATED_CDS"/>
    <property type="molecule type" value="Genomic_DNA"/>
</dbReference>
<name>A0A182IVS3_ANOAO</name>
<dbReference type="VEuPathDB" id="VectorBase:AATE006430"/>
<dbReference type="AlphaFoldDB" id="A0A182IVS3"/>
<accession>A0A182IVS3</accession>
<protein>
    <submittedName>
        <fullName evidence="1">Uncharacterized protein</fullName>
    </submittedName>
</protein>
<reference evidence="1" key="1">
    <citation type="submission" date="2022-08" db="UniProtKB">
        <authorList>
            <consortium name="EnsemblMetazoa"/>
        </authorList>
    </citation>
    <scope>IDENTIFICATION</scope>
    <source>
        <strain evidence="1">EBRO</strain>
    </source>
</reference>
<organism evidence="1">
    <name type="scientific">Anopheles atroparvus</name>
    <name type="common">European mosquito</name>
    <dbReference type="NCBI Taxonomy" id="41427"/>
    <lineage>
        <taxon>Eukaryota</taxon>
        <taxon>Metazoa</taxon>
        <taxon>Ecdysozoa</taxon>
        <taxon>Arthropoda</taxon>
        <taxon>Hexapoda</taxon>
        <taxon>Insecta</taxon>
        <taxon>Pterygota</taxon>
        <taxon>Neoptera</taxon>
        <taxon>Endopterygota</taxon>
        <taxon>Diptera</taxon>
        <taxon>Nematocera</taxon>
        <taxon>Culicoidea</taxon>
        <taxon>Culicidae</taxon>
        <taxon>Anophelinae</taxon>
        <taxon>Anopheles</taxon>
    </lineage>
</organism>
<proteinExistence type="predicted"/>
<sequence>MFDDEQVERKRQRRRQSYVDLRAAERAVRVVKDRTRRLWQRHYTTESTGQLEPEQEPEQGPTAEPSMEPEPPVLPRSASTSVTARSPVLVDKKAGLGADRFNLLRLRGRTWDVVF</sequence>
<dbReference type="EnsemblMetazoa" id="AATE006430-RA">
    <property type="protein sequence ID" value="AATE006430-PA.1"/>
    <property type="gene ID" value="AATE006430"/>
</dbReference>